<dbReference type="InterPro" id="IPR012545">
    <property type="entry name" value="DUF1697"/>
</dbReference>
<dbReference type="SUPFAM" id="SSF160379">
    <property type="entry name" value="SP0830-like"/>
    <property type="match status" value="1"/>
</dbReference>
<evidence type="ECO:0000313" key="1">
    <source>
        <dbReference type="EMBL" id="EQD54273.1"/>
    </source>
</evidence>
<reference evidence="1" key="2">
    <citation type="journal article" date="2014" name="ISME J.">
        <title>Microbial stratification in low pH oxic and suboxic macroscopic growths along an acid mine drainage.</title>
        <authorList>
            <person name="Mendez-Garcia C."/>
            <person name="Mesa V."/>
            <person name="Sprenger R.R."/>
            <person name="Richter M."/>
            <person name="Diez M.S."/>
            <person name="Solano J."/>
            <person name="Bargiela R."/>
            <person name="Golyshina O.V."/>
            <person name="Manteca A."/>
            <person name="Ramos J.L."/>
            <person name="Gallego J.R."/>
            <person name="Llorente I."/>
            <person name="Martins Dos Santos V.A."/>
            <person name="Jensen O.N."/>
            <person name="Pelaez A.I."/>
            <person name="Sanchez J."/>
            <person name="Ferrer M."/>
        </authorList>
    </citation>
    <scope>NUCLEOTIDE SEQUENCE</scope>
</reference>
<feature type="non-terminal residue" evidence="1">
    <location>
        <position position="65"/>
    </location>
</feature>
<dbReference type="Gene3D" id="3.30.70.1280">
    <property type="entry name" value="SP0830-like domains"/>
    <property type="match status" value="1"/>
</dbReference>
<organism evidence="1">
    <name type="scientific">mine drainage metagenome</name>
    <dbReference type="NCBI Taxonomy" id="410659"/>
    <lineage>
        <taxon>unclassified sequences</taxon>
        <taxon>metagenomes</taxon>
        <taxon>ecological metagenomes</taxon>
    </lineage>
</organism>
<accession>T1ACC2</accession>
<reference evidence="1" key="1">
    <citation type="submission" date="2013-08" db="EMBL/GenBank/DDBJ databases">
        <authorList>
            <person name="Mendez C."/>
            <person name="Richter M."/>
            <person name="Ferrer M."/>
            <person name="Sanchez J."/>
        </authorList>
    </citation>
    <scope>NUCLEOTIDE SEQUENCE</scope>
</reference>
<dbReference type="PANTHER" id="PTHR36439">
    <property type="entry name" value="BLL4334 PROTEIN"/>
    <property type="match status" value="1"/>
</dbReference>
<dbReference type="Pfam" id="PF08002">
    <property type="entry name" value="DUF1697"/>
    <property type="match status" value="1"/>
</dbReference>
<proteinExistence type="predicted"/>
<comment type="caution">
    <text evidence="1">The sequence shown here is derived from an EMBL/GenBank/DDBJ whole genome shotgun (WGS) entry which is preliminary data.</text>
</comment>
<dbReference type="AlphaFoldDB" id="T1ACC2"/>
<dbReference type="EMBL" id="AUZX01008858">
    <property type="protein sequence ID" value="EQD54273.1"/>
    <property type="molecule type" value="Genomic_DNA"/>
</dbReference>
<gene>
    <name evidence="1" type="ORF">B1A_12234</name>
</gene>
<dbReference type="PANTHER" id="PTHR36439:SF1">
    <property type="entry name" value="DUF1697 DOMAIN-CONTAINING PROTEIN"/>
    <property type="match status" value="1"/>
</dbReference>
<protein>
    <submittedName>
        <fullName evidence="1">Protein containing DUF1697</fullName>
    </submittedName>
</protein>
<sequence length="65" mass="7282">MLRGVNVSGRNRVPMEELRELARELGHRQVSTYIQSGNLVFRTSNRDPADVARSLAAALRARFTA</sequence>
<name>T1ACC2_9ZZZZ</name>